<keyword evidence="2" id="KW-0813">Transport</keyword>
<comment type="caution">
    <text evidence="15">The sequence shown here is derived from an EMBL/GenBank/DDBJ whole genome shotgun (WGS) entry which is preliminary data.</text>
</comment>
<sequence length="722" mass="77150">MSRTQSTATDVASTADTDTPLLDVRDLRTQFSTDADPVVAVNDVSFTLSRGETMGIVGESGAGKSVTARSVMGLIDHPGEIVGGEILFDGEDLAAKSEKEMQTVRGNRIALVPQDPMRSLNPVLTVGSQIVETVERHQNVSETEAKEIAIDAMAETGIPDAADRFSDYPHEFSGGMRQRVLIAIGLACEPDLIIADEPTTALDVTTQAKILDLLNELQEERGMGILMITHNLGVVAQTCDTVGVMYAGNLVEKAELEALFERPTHPYTRGLIDSIPETDREYDELPTLDGAMPDLTELPTGCNFAPRCPYAEEACRTAGDPELRGVEGTPSAAACIRADELDLSEGRVPDAAGLGKSVDRSGDPLLRVEGLKKHFSAGDGVLGGLTLDRSGGGFPKLKRQSVKAVDGVDFDIYPGETVGLVGESGCGKSTVARTVLQLLEPTDGGVYFDDQPLHELGSSEIRSLRAEMQMIFQDPGSSLNPRKTVGGIIGRAMEKHGVASGEEKHERVGELLERVGLSAGAAGKYPHEFSGGQQQRVAIAHALAVEPRLIVCDEPVSALDVSVQAQILNLLNEIQAEEGIAYLFISHNIGVVKHICDRLAVMYLGEVAEFGTVEDVFDAPYHPYTQALLSAVPHADPTRRTNRVLLEGTVPSPIDPPSGCSFRTRCPKKIGDVCEREDPELADAGDGHHIACHLSREEMSEPVGEGHAGDARSVESGARSDD</sequence>
<dbReference type="InterPro" id="IPR017871">
    <property type="entry name" value="ABC_transporter-like_CS"/>
</dbReference>
<dbReference type="GO" id="GO:0005886">
    <property type="term" value="C:plasma membrane"/>
    <property type="evidence" value="ECO:0007669"/>
    <property type="project" value="UniProtKB-SubCell"/>
</dbReference>
<evidence type="ECO:0000259" key="14">
    <source>
        <dbReference type="PROSITE" id="PS50893"/>
    </source>
</evidence>
<dbReference type="PANTHER" id="PTHR43297:SF13">
    <property type="entry name" value="NICKEL ABC TRANSPORTER, ATP-BINDING PROTEIN"/>
    <property type="match status" value="1"/>
</dbReference>
<dbReference type="CDD" id="cd03257">
    <property type="entry name" value="ABC_NikE_OppD_transporters"/>
    <property type="match status" value="2"/>
</dbReference>
<dbReference type="PROSITE" id="PS00211">
    <property type="entry name" value="ABC_TRANSPORTER_1"/>
    <property type="match status" value="1"/>
</dbReference>
<evidence type="ECO:0000256" key="9">
    <source>
        <dbReference type="ARBA" id="ARBA00038669"/>
    </source>
</evidence>
<keyword evidence="8" id="KW-0472">Membrane</keyword>
<evidence type="ECO:0000256" key="10">
    <source>
        <dbReference type="ARBA" id="ARBA00039098"/>
    </source>
</evidence>
<accession>A0ABD5PAD8</accession>
<dbReference type="InterPro" id="IPR003593">
    <property type="entry name" value="AAA+_ATPase"/>
</dbReference>
<dbReference type="InterPro" id="IPR050388">
    <property type="entry name" value="ABC_Ni/Peptide_Import"/>
</dbReference>
<organism evidence="15 16">
    <name type="scientific">Halobium salinum</name>
    <dbReference type="NCBI Taxonomy" id="1364940"/>
    <lineage>
        <taxon>Archaea</taxon>
        <taxon>Methanobacteriati</taxon>
        <taxon>Methanobacteriota</taxon>
        <taxon>Stenosarchaea group</taxon>
        <taxon>Halobacteria</taxon>
        <taxon>Halobacteriales</taxon>
        <taxon>Haloferacaceae</taxon>
        <taxon>Halobium</taxon>
    </lineage>
</organism>
<comment type="subunit">
    <text evidence="9">The complex is composed of two ATP-binding proteins (NikD and NikE), two transmembrane proteins (NikB and NikC) and a solute-binding protein (NikA).</text>
</comment>
<dbReference type="SUPFAM" id="SSF52540">
    <property type="entry name" value="P-loop containing nucleoside triphosphate hydrolases"/>
    <property type="match status" value="2"/>
</dbReference>
<dbReference type="PANTHER" id="PTHR43297">
    <property type="entry name" value="OLIGOPEPTIDE TRANSPORT ATP-BINDING PROTEIN APPD"/>
    <property type="match status" value="1"/>
</dbReference>
<evidence type="ECO:0000313" key="15">
    <source>
        <dbReference type="EMBL" id="MFC4357877.1"/>
    </source>
</evidence>
<name>A0ABD5PAD8_9EURY</name>
<keyword evidence="16" id="KW-1185">Reference proteome</keyword>
<proteinExistence type="predicted"/>
<dbReference type="PROSITE" id="PS50893">
    <property type="entry name" value="ABC_TRANSPORTER_2"/>
    <property type="match status" value="2"/>
</dbReference>
<dbReference type="Gene3D" id="3.40.50.300">
    <property type="entry name" value="P-loop containing nucleotide triphosphate hydrolases"/>
    <property type="match status" value="2"/>
</dbReference>
<comment type="subcellular location">
    <subcellularLocation>
        <location evidence="1">Cell membrane</location>
        <topology evidence="1">Peripheral membrane protein</topology>
    </subcellularLocation>
</comment>
<comment type="catalytic activity">
    <reaction evidence="12">
        <text>Ni(2+)(out) + ATP + H2O = Ni(2+)(in) + ADP + phosphate + H(+)</text>
        <dbReference type="Rhea" id="RHEA:15557"/>
        <dbReference type="ChEBI" id="CHEBI:15377"/>
        <dbReference type="ChEBI" id="CHEBI:15378"/>
        <dbReference type="ChEBI" id="CHEBI:30616"/>
        <dbReference type="ChEBI" id="CHEBI:43474"/>
        <dbReference type="ChEBI" id="CHEBI:49786"/>
        <dbReference type="ChEBI" id="CHEBI:456216"/>
        <dbReference type="EC" id="7.2.2.11"/>
    </reaction>
    <physiologicalReaction direction="left-to-right" evidence="12">
        <dbReference type="Rhea" id="RHEA:15558"/>
    </physiologicalReaction>
</comment>
<dbReference type="NCBIfam" id="NF007739">
    <property type="entry name" value="PRK10419.1"/>
    <property type="match status" value="2"/>
</dbReference>
<keyword evidence="5 15" id="KW-0067">ATP-binding</keyword>
<dbReference type="FunFam" id="3.40.50.300:FF:000016">
    <property type="entry name" value="Oligopeptide ABC transporter ATP-binding component"/>
    <property type="match status" value="2"/>
</dbReference>
<dbReference type="InterPro" id="IPR027417">
    <property type="entry name" value="P-loop_NTPase"/>
</dbReference>
<dbReference type="SMART" id="SM00382">
    <property type="entry name" value="AAA"/>
    <property type="match status" value="2"/>
</dbReference>
<keyword evidence="6" id="KW-1278">Translocase</keyword>
<evidence type="ECO:0000256" key="5">
    <source>
        <dbReference type="ARBA" id="ARBA00022840"/>
    </source>
</evidence>
<keyword evidence="7" id="KW-0406">Ion transport</keyword>
<reference evidence="15 16" key="1">
    <citation type="journal article" date="2019" name="Int. J. Syst. Evol. Microbiol.">
        <title>The Global Catalogue of Microorganisms (GCM) 10K type strain sequencing project: providing services to taxonomists for standard genome sequencing and annotation.</title>
        <authorList>
            <consortium name="The Broad Institute Genomics Platform"/>
            <consortium name="The Broad Institute Genome Sequencing Center for Infectious Disease"/>
            <person name="Wu L."/>
            <person name="Ma J."/>
        </authorList>
    </citation>
    <scope>NUCLEOTIDE SEQUENCE [LARGE SCALE GENOMIC DNA]</scope>
    <source>
        <strain evidence="15 16">CGMCC 1.12553</strain>
    </source>
</reference>
<feature type="region of interest" description="Disordered" evidence="13">
    <location>
        <begin position="685"/>
        <end position="722"/>
    </location>
</feature>
<dbReference type="GO" id="GO:0015413">
    <property type="term" value="F:ABC-type nickel transporter activity"/>
    <property type="evidence" value="ECO:0007669"/>
    <property type="project" value="UniProtKB-EC"/>
</dbReference>
<dbReference type="InterPro" id="IPR013563">
    <property type="entry name" value="Oligopep_ABC_C"/>
</dbReference>
<evidence type="ECO:0000256" key="7">
    <source>
        <dbReference type="ARBA" id="ARBA00023065"/>
    </source>
</evidence>
<evidence type="ECO:0000313" key="16">
    <source>
        <dbReference type="Proteomes" id="UP001595921"/>
    </source>
</evidence>
<evidence type="ECO:0000256" key="4">
    <source>
        <dbReference type="ARBA" id="ARBA00022741"/>
    </source>
</evidence>
<evidence type="ECO:0000256" key="3">
    <source>
        <dbReference type="ARBA" id="ARBA00022475"/>
    </source>
</evidence>
<protein>
    <recommendedName>
        <fullName evidence="11">Nickel import system ATP-binding protein NikD</fullName>
        <ecNumber evidence="10">7.2.2.11</ecNumber>
    </recommendedName>
</protein>
<evidence type="ECO:0000256" key="12">
    <source>
        <dbReference type="ARBA" id="ARBA00048610"/>
    </source>
</evidence>
<dbReference type="GO" id="GO:0005524">
    <property type="term" value="F:ATP binding"/>
    <property type="evidence" value="ECO:0007669"/>
    <property type="project" value="UniProtKB-KW"/>
</dbReference>
<keyword evidence="4" id="KW-0547">Nucleotide-binding</keyword>
<dbReference type="InterPro" id="IPR003439">
    <property type="entry name" value="ABC_transporter-like_ATP-bd"/>
</dbReference>
<evidence type="ECO:0000256" key="6">
    <source>
        <dbReference type="ARBA" id="ARBA00022967"/>
    </source>
</evidence>
<dbReference type="Proteomes" id="UP001595921">
    <property type="component" value="Unassembled WGS sequence"/>
</dbReference>
<evidence type="ECO:0000256" key="1">
    <source>
        <dbReference type="ARBA" id="ARBA00004202"/>
    </source>
</evidence>
<feature type="domain" description="ABC transporter" evidence="14">
    <location>
        <begin position="366"/>
        <end position="629"/>
    </location>
</feature>
<evidence type="ECO:0000256" key="8">
    <source>
        <dbReference type="ARBA" id="ARBA00023136"/>
    </source>
</evidence>
<gene>
    <name evidence="15" type="ORF">ACFO0N_07935</name>
</gene>
<keyword evidence="3" id="KW-1003">Cell membrane</keyword>
<dbReference type="RefSeq" id="WP_267624608.1">
    <property type="nucleotide sequence ID" value="NZ_JAODIW010000009.1"/>
</dbReference>
<feature type="compositionally biased region" description="Basic and acidic residues" evidence="13">
    <location>
        <begin position="685"/>
        <end position="699"/>
    </location>
</feature>
<feature type="compositionally biased region" description="Basic and acidic residues" evidence="13">
    <location>
        <begin position="707"/>
        <end position="722"/>
    </location>
</feature>
<dbReference type="AlphaFoldDB" id="A0ABD5PAD8"/>
<dbReference type="Pfam" id="PF00005">
    <property type="entry name" value="ABC_tran"/>
    <property type="match status" value="2"/>
</dbReference>
<dbReference type="NCBIfam" id="TIGR01727">
    <property type="entry name" value="oligo_HPY"/>
    <property type="match status" value="2"/>
</dbReference>
<dbReference type="Pfam" id="PF08352">
    <property type="entry name" value="oligo_HPY"/>
    <property type="match status" value="2"/>
</dbReference>
<evidence type="ECO:0000256" key="2">
    <source>
        <dbReference type="ARBA" id="ARBA00022448"/>
    </source>
</evidence>
<dbReference type="EC" id="7.2.2.11" evidence="10"/>
<dbReference type="NCBIfam" id="NF008453">
    <property type="entry name" value="PRK11308.1"/>
    <property type="match status" value="2"/>
</dbReference>
<evidence type="ECO:0000256" key="13">
    <source>
        <dbReference type="SAM" id="MobiDB-lite"/>
    </source>
</evidence>
<dbReference type="EMBL" id="JBHSDS010000005">
    <property type="protein sequence ID" value="MFC4357877.1"/>
    <property type="molecule type" value="Genomic_DNA"/>
</dbReference>
<evidence type="ECO:0000256" key="11">
    <source>
        <dbReference type="ARBA" id="ARBA00044143"/>
    </source>
</evidence>
<feature type="domain" description="ABC transporter" evidence="14">
    <location>
        <begin position="22"/>
        <end position="272"/>
    </location>
</feature>